<organism evidence="6">
    <name type="scientific">candidate division WOR-3 bacterium</name>
    <dbReference type="NCBI Taxonomy" id="2052148"/>
    <lineage>
        <taxon>Bacteria</taxon>
        <taxon>Bacteria division WOR-3</taxon>
    </lineage>
</organism>
<keyword evidence="5" id="KW-0698">rRNA processing</keyword>
<comment type="subcellular location">
    <subcellularLocation>
        <location evidence="5">Cytoplasm</location>
    </subcellularLocation>
</comment>
<reference evidence="6" key="1">
    <citation type="journal article" date="2020" name="mSystems">
        <title>Genome- and Community-Level Interaction Insights into Carbon Utilization and Element Cycling Functions of Hydrothermarchaeota in Hydrothermal Sediment.</title>
        <authorList>
            <person name="Zhou Z."/>
            <person name="Liu Y."/>
            <person name="Xu W."/>
            <person name="Pan J."/>
            <person name="Luo Z.H."/>
            <person name="Li M."/>
        </authorList>
    </citation>
    <scope>NUCLEOTIDE SEQUENCE [LARGE SCALE GENOMIC DNA]</scope>
    <source>
        <strain evidence="6">SpSt-780</strain>
    </source>
</reference>
<dbReference type="PANTHER" id="PTHR33603">
    <property type="entry name" value="METHYLTRANSFERASE"/>
    <property type="match status" value="1"/>
</dbReference>
<comment type="subunit">
    <text evidence="5">Homodimer.</text>
</comment>
<dbReference type="EC" id="2.1.1.177" evidence="5"/>
<dbReference type="CDD" id="cd18081">
    <property type="entry name" value="RlmH-like"/>
    <property type="match status" value="1"/>
</dbReference>
<name>A0A7C4Y490_UNCW3</name>
<dbReference type="HAMAP" id="MF_00658">
    <property type="entry name" value="23SrRNA_methyltr_H"/>
    <property type="match status" value="1"/>
</dbReference>
<dbReference type="InterPro" id="IPR003742">
    <property type="entry name" value="RlmH-like"/>
</dbReference>
<evidence type="ECO:0000256" key="1">
    <source>
        <dbReference type="ARBA" id="ARBA00022603"/>
    </source>
</evidence>
<comment type="similarity">
    <text evidence="4 5">Belongs to the RNA methyltransferase RlmH family.</text>
</comment>
<sequence>MIEVIAIGKIKYTEVKKMAEHYRKMCLKWIDVKEREIQKENLGKVLLEKGFTILLDENGKQFNSIDFAKFIENNLSRYSKIRFFIADEEGFSEKDKKKADFIFSLSPLTFPHDIVRVLLYEQIFRAFSILNNHPYHR</sequence>
<evidence type="ECO:0000256" key="2">
    <source>
        <dbReference type="ARBA" id="ARBA00022679"/>
    </source>
</evidence>
<evidence type="ECO:0000313" key="6">
    <source>
        <dbReference type="EMBL" id="HGW90962.1"/>
    </source>
</evidence>
<dbReference type="Gene3D" id="3.40.1280.10">
    <property type="match status" value="1"/>
</dbReference>
<dbReference type="Pfam" id="PF02590">
    <property type="entry name" value="SPOUT_MTase"/>
    <property type="match status" value="1"/>
</dbReference>
<dbReference type="AlphaFoldDB" id="A0A7C4Y490"/>
<dbReference type="EMBL" id="DTHG01000004">
    <property type="protein sequence ID" value="HGW90962.1"/>
    <property type="molecule type" value="Genomic_DNA"/>
</dbReference>
<keyword evidence="2 5" id="KW-0808">Transferase</keyword>
<gene>
    <name evidence="5" type="primary">rlmH</name>
    <name evidence="6" type="ORF">ENV67_00260</name>
</gene>
<feature type="binding site" evidence="5">
    <location>
        <begin position="105"/>
        <end position="110"/>
    </location>
    <ligand>
        <name>S-adenosyl-L-methionine</name>
        <dbReference type="ChEBI" id="CHEBI:59789"/>
    </ligand>
</feature>
<comment type="function">
    <text evidence="5">Specifically methylates the pseudouridine at position 1915 (m3Psi1915) in 23S rRNA.</text>
</comment>
<comment type="caution">
    <text evidence="6">The sequence shown here is derived from an EMBL/GenBank/DDBJ whole genome shotgun (WGS) entry which is preliminary data.</text>
</comment>
<proteinExistence type="inferred from homology"/>
<dbReference type="GO" id="GO:0005737">
    <property type="term" value="C:cytoplasm"/>
    <property type="evidence" value="ECO:0007669"/>
    <property type="project" value="UniProtKB-SubCell"/>
</dbReference>
<keyword evidence="1 5" id="KW-0489">Methyltransferase</keyword>
<feature type="binding site" evidence="5">
    <location>
        <position position="86"/>
    </location>
    <ligand>
        <name>S-adenosyl-L-methionine</name>
        <dbReference type="ChEBI" id="CHEBI:59789"/>
    </ligand>
</feature>
<evidence type="ECO:0000256" key="3">
    <source>
        <dbReference type="ARBA" id="ARBA00022691"/>
    </source>
</evidence>
<keyword evidence="5" id="KW-0963">Cytoplasm</keyword>
<dbReference type="InterPro" id="IPR029028">
    <property type="entry name" value="Alpha/beta_knot_MTases"/>
</dbReference>
<dbReference type="PIRSF" id="PIRSF004505">
    <property type="entry name" value="MT_bac"/>
    <property type="match status" value="1"/>
</dbReference>
<dbReference type="GO" id="GO:0070038">
    <property type="term" value="F:rRNA (pseudouridine-N3-)-methyltransferase activity"/>
    <property type="evidence" value="ECO:0007669"/>
    <property type="project" value="UniProtKB-UniRule"/>
</dbReference>
<protein>
    <recommendedName>
        <fullName evidence="5">Ribosomal RNA large subunit methyltransferase H</fullName>
        <ecNumber evidence="5">2.1.1.177</ecNumber>
    </recommendedName>
    <alternativeName>
        <fullName evidence="5">23S rRNA (pseudouridine1915-N3)-methyltransferase</fullName>
    </alternativeName>
    <alternativeName>
        <fullName evidence="5">23S rRNA m3Psi1915 methyltransferase</fullName>
    </alternativeName>
    <alternativeName>
        <fullName evidence="5">rRNA (pseudouridine-N3-)-methyltransferase RlmH</fullName>
    </alternativeName>
</protein>
<keyword evidence="3 5" id="KW-0949">S-adenosyl-L-methionine</keyword>
<dbReference type="InterPro" id="IPR029026">
    <property type="entry name" value="tRNA_m1G_MTases_N"/>
</dbReference>
<evidence type="ECO:0000256" key="4">
    <source>
        <dbReference type="ARBA" id="ARBA00038303"/>
    </source>
</evidence>
<accession>A0A7C4Y490</accession>
<evidence type="ECO:0000256" key="5">
    <source>
        <dbReference type="HAMAP-Rule" id="MF_00658"/>
    </source>
</evidence>
<dbReference type="SUPFAM" id="SSF75217">
    <property type="entry name" value="alpha/beta knot"/>
    <property type="match status" value="1"/>
</dbReference>
<feature type="binding site" evidence="5">
    <location>
        <position position="55"/>
    </location>
    <ligand>
        <name>S-adenosyl-L-methionine</name>
        <dbReference type="ChEBI" id="CHEBI:59789"/>
    </ligand>
</feature>
<comment type="catalytic activity">
    <reaction evidence="5">
        <text>pseudouridine(1915) in 23S rRNA + S-adenosyl-L-methionine = N(3)-methylpseudouridine(1915) in 23S rRNA + S-adenosyl-L-homocysteine + H(+)</text>
        <dbReference type="Rhea" id="RHEA:42752"/>
        <dbReference type="Rhea" id="RHEA-COMP:10221"/>
        <dbReference type="Rhea" id="RHEA-COMP:10222"/>
        <dbReference type="ChEBI" id="CHEBI:15378"/>
        <dbReference type="ChEBI" id="CHEBI:57856"/>
        <dbReference type="ChEBI" id="CHEBI:59789"/>
        <dbReference type="ChEBI" id="CHEBI:65314"/>
        <dbReference type="ChEBI" id="CHEBI:74486"/>
        <dbReference type="EC" id="2.1.1.177"/>
    </reaction>
</comment>
<dbReference type="PANTHER" id="PTHR33603:SF1">
    <property type="entry name" value="RIBOSOMAL RNA LARGE SUBUNIT METHYLTRANSFERASE H"/>
    <property type="match status" value="1"/>
</dbReference>